<evidence type="ECO:0000313" key="4">
    <source>
        <dbReference type="Proteomes" id="UP001596989"/>
    </source>
</evidence>
<dbReference type="Gene3D" id="3.20.20.80">
    <property type="entry name" value="Glycosidases"/>
    <property type="match status" value="1"/>
</dbReference>
<proteinExistence type="predicted"/>
<gene>
    <name evidence="3" type="ORF">ACFQ2I_02645</name>
</gene>
<dbReference type="InterPro" id="IPR013517">
    <property type="entry name" value="FG-GAP"/>
</dbReference>
<dbReference type="RefSeq" id="WP_377561984.1">
    <property type="nucleotide sequence ID" value="NZ_JBHTJZ010000005.1"/>
</dbReference>
<comment type="caution">
    <text evidence="3">The sequence shown here is derived from an EMBL/GenBank/DDBJ whole genome shotgun (WGS) entry which is preliminary data.</text>
</comment>
<name>A0ABW3HLC0_9BACL</name>
<keyword evidence="4" id="KW-1185">Reference proteome</keyword>
<dbReference type="InterPro" id="IPR028994">
    <property type="entry name" value="Integrin_alpha_N"/>
</dbReference>
<evidence type="ECO:0000256" key="1">
    <source>
        <dbReference type="ARBA" id="ARBA00022729"/>
    </source>
</evidence>
<dbReference type="Pfam" id="PF13517">
    <property type="entry name" value="FG-GAP_3"/>
    <property type="match status" value="2"/>
</dbReference>
<feature type="chain" id="PRO_5045300024" evidence="2">
    <location>
        <begin position="29"/>
        <end position="667"/>
    </location>
</feature>
<dbReference type="Gene3D" id="2.130.10.130">
    <property type="entry name" value="Integrin alpha, N-terminal"/>
    <property type="match status" value="1"/>
</dbReference>
<dbReference type="Proteomes" id="UP001596989">
    <property type="component" value="Unassembled WGS sequence"/>
</dbReference>
<dbReference type="SUPFAM" id="SSF69318">
    <property type="entry name" value="Integrin alpha N-terminal domain"/>
    <property type="match status" value="1"/>
</dbReference>
<dbReference type="PANTHER" id="PTHR46580">
    <property type="entry name" value="SENSOR KINASE-RELATED"/>
    <property type="match status" value="1"/>
</dbReference>
<protein>
    <submittedName>
        <fullName evidence="3">FG-GAP-like repeat-containing protein</fullName>
    </submittedName>
</protein>
<keyword evidence="1 2" id="KW-0732">Signal</keyword>
<organism evidence="3 4">
    <name type="scientific">Paenibacillus chungangensis</name>
    <dbReference type="NCBI Taxonomy" id="696535"/>
    <lineage>
        <taxon>Bacteria</taxon>
        <taxon>Bacillati</taxon>
        <taxon>Bacillota</taxon>
        <taxon>Bacilli</taxon>
        <taxon>Bacillales</taxon>
        <taxon>Paenibacillaceae</taxon>
        <taxon>Paenibacillus</taxon>
    </lineage>
</organism>
<sequence>MSARIGKYAKWMLSAAMAGLLMVGSGNGTVNDAAAVANAPQIGIWYSTWYAKEGSYFWAQSLGAGSSNQLVGDVSGDGKSDAVTFDNTSGGWYAALSDGDGFGSPSAWIAGHGTGSHAQFLADVNGDGKDDAIVYFQQDGSWWAALSNGSGFNAYSRWTVGHGAGSSQQLMADVNGDGKDDAVVYFEQTGEWWVSLSNGSSFSGMSRWITGHGSGSHSRLLADVNGDGKDDAIVYFGDTGEWWAALSNGSGFSAYTQWSSGFGAGAEAVFAGDVNGDGKADAVVYQEDSSPAGNWYKAESTGGSFTLSGTVWKYRHGAGSSRQWLADIYGSGMEAPVAFDGATGLWKAMPADDYYFKPNLLNTWEGGLLPNSRPIKYLPRTGGSYNTYDSGDPAVIDEHLAMLAAAGIDFLLLDETNGINVDNGYIKERAVALAQRIAVWNSDPANRKIRYAIAIGAMQTSHQPATMEGESVIVWNEFANHPVYGGDHYYHLNGKPLIVSYAEYTDRVQWEQWTGDKSASDAFTVRWIQGKVPWETGSAYENTPQASDYGLYMGWSYPQGSLPNSDVMVVMPGQNNNVGYTISRTYNGVRGGFYSQLGWDRVLQEDPGIVVINSFNEFAEETAIQPADTSQLDAPSEKWLNAQGALDADMYWDMTVQYINSWLTSSP</sequence>
<dbReference type="PANTHER" id="PTHR46580:SF2">
    <property type="entry name" value="MAM DOMAIN-CONTAINING PROTEIN"/>
    <property type="match status" value="1"/>
</dbReference>
<feature type="signal peptide" evidence="2">
    <location>
        <begin position="1"/>
        <end position="28"/>
    </location>
</feature>
<dbReference type="EMBL" id="JBHTJZ010000005">
    <property type="protein sequence ID" value="MFD0958275.1"/>
    <property type="molecule type" value="Genomic_DNA"/>
</dbReference>
<reference evidence="4" key="1">
    <citation type="journal article" date="2019" name="Int. J. Syst. Evol. Microbiol.">
        <title>The Global Catalogue of Microorganisms (GCM) 10K type strain sequencing project: providing services to taxonomists for standard genome sequencing and annotation.</title>
        <authorList>
            <consortium name="The Broad Institute Genomics Platform"/>
            <consortium name="The Broad Institute Genome Sequencing Center for Infectious Disease"/>
            <person name="Wu L."/>
            <person name="Ma J."/>
        </authorList>
    </citation>
    <scope>NUCLEOTIDE SEQUENCE [LARGE SCALE GENOMIC DNA]</scope>
    <source>
        <strain evidence="4">CCUG 59129</strain>
    </source>
</reference>
<evidence type="ECO:0000313" key="3">
    <source>
        <dbReference type="EMBL" id="MFD0958275.1"/>
    </source>
</evidence>
<accession>A0ABW3HLC0</accession>
<evidence type="ECO:0000256" key="2">
    <source>
        <dbReference type="SAM" id="SignalP"/>
    </source>
</evidence>